<evidence type="ECO:0000313" key="1">
    <source>
        <dbReference type="EMBL" id="KAI6083016.1"/>
    </source>
</evidence>
<protein>
    <submittedName>
        <fullName evidence="1">FAD-binding protein</fullName>
    </submittedName>
</protein>
<keyword evidence="2" id="KW-1185">Reference proteome</keyword>
<comment type="caution">
    <text evidence="1">The sequence shown here is derived from an EMBL/GenBank/DDBJ whole genome shotgun (WGS) entry which is preliminary data.</text>
</comment>
<feature type="non-terminal residue" evidence="1">
    <location>
        <position position="1"/>
    </location>
</feature>
<name>A0ACC0CRL3_9PEZI</name>
<accession>A0ACC0CRL3</accession>
<dbReference type="Proteomes" id="UP001497680">
    <property type="component" value="Unassembled WGS sequence"/>
</dbReference>
<proteinExistence type="predicted"/>
<dbReference type="EMBL" id="MU394359">
    <property type="protein sequence ID" value="KAI6083016.1"/>
    <property type="molecule type" value="Genomic_DNA"/>
</dbReference>
<reference evidence="1 2" key="1">
    <citation type="journal article" date="2022" name="New Phytol.">
        <title>Ecological generalism drives hyperdiversity of secondary metabolite gene clusters in xylarialean endophytes.</title>
        <authorList>
            <person name="Franco M.E.E."/>
            <person name="Wisecaver J.H."/>
            <person name="Arnold A.E."/>
            <person name="Ju Y.M."/>
            <person name="Slot J.C."/>
            <person name="Ahrendt S."/>
            <person name="Moore L.P."/>
            <person name="Eastman K.E."/>
            <person name="Scott K."/>
            <person name="Konkel Z."/>
            <person name="Mondo S.J."/>
            <person name="Kuo A."/>
            <person name="Hayes R.D."/>
            <person name="Haridas S."/>
            <person name="Andreopoulos B."/>
            <person name="Riley R."/>
            <person name="LaButti K."/>
            <person name="Pangilinan J."/>
            <person name="Lipzen A."/>
            <person name="Amirebrahimi M."/>
            <person name="Yan J."/>
            <person name="Adam C."/>
            <person name="Keymanesh K."/>
            <person name="Ng V."/>
            <person name="Louie K."/>
            <person name="Northen T."/>
            <person name="Drula E."/>
            <person name="Henrissat B."/>
            <person name="Hsieh H.M."/>
            <person name="Youens-Clark K."/>
            <person name="Lutzoni F."/>
            <person name="Miadlikowska J."/>
            <person name="Eastwood D.C."/>
            <person name="Hamelin R.C."/>
            <person name="Grigoriev I.V."/>
            <person name="U'Ren J.M."/>
        </authorList>
    </citation>
    <scope>NUCLEOTIDE SEQUENCE [LARGE SCALE GENOMIC DNA]</scope>
    <source>
        <strain evidence="1 2">ER1909</strain>
    </source>
</reference>
<evidence type="ECO:0000313" key="2">
    <source>
        <dbReference type="Proteomes" id="UP001497680"/>
    </source>
</evidence>
<organism evidence="1 2">
    <name type="scientific">Hypoxylon rubiginosum</name>
    <dbReference type="NCBI Taxonomy" id="110542"/>
    <lineage>
        <taxon>Eukaryota</taxon>
        <taxon>Fungi</taxon>
        <taxon>Dikarya</taxon>
        <taxon>Ascomycota</taxon>
        <taxon>Pezizomycotina</taxon>
        <taxon>Sordariomycetes</taxon>
        <taxon>Xylariomycetidae</taxon>
        <taxon>Xylariales</taxon>
        <taxon>Hypoxylaceae</taxon>
        <taxon>Hypoxylon</taxon>
    </lineage>
</organism>
<sequence length="427" mass="48516">MDQLVASTIKYGLIPPVVMEFPGITVGGAFAGTAGESSSFKYGLFDRNVTSIEMILGDGEIVQASKDNNADLFYGAAGTLGTLGLVTMLELDLIEAKRFVKITYLSRPSIKSTLDLIQKEASNLSLDFVDGILFSKDHGVVITGEMTNEKPGSTQTFSHSTDPWFYLHVQEKTQDFPSPVTEFVPLPEYLFRYDRGGFWVGRFAFDYFNFPFNKHTRRILDDFLHTRMLYQALHASNQASRYVIQDIAVPYSTAEDFVRWNASTLGIWPLWLCPIQQSLTPSFNPHLESGRHQADGKAIDQIINIGLWGPGPQDPSNFGSYHVALERSLQHQFHGLKWLYGLTYYREDEFWEVYSKPPYDALRNKYRATTLPSVYDKVKINYEERERKKNEWGTRALSLRPLGGLWGIAKAIKSGEYQPRCPPWRSS</sequence>
<gene>
    <name evidence="1" type="ORF">F4821DRAFT_245696</name>
</gene>